<sequence length="115" mass="13111">MMKLLKREKTPSSLPSRFDVVIEAVRYNEDGSLKTARIYERRGPTWSDRLLISRQELLERLKKGQKVVIGARKPYLASTFEVFGNVRLVNHNGREVLISGDSEAPQDSLPQAPLF</sequence>
<dbReference type="Proteomes" id="UP000050514">
    <property type="component" value="Unassembled WGS sequence"/>
</dbReference>
<dbReference type="STRING" id="360411.AC812_00380"/>
<dbReference type="EMBL" id="LGHJ01000002">
    <property type="protein sequence ID" value="KPL78899.1"/>
    <property type="molecule type" value="Genomic_DNA"/>
</dbReference>
<dbReference type="AlphaFoldDB" id="A0A0P6XA04"/>
<evidence type="ECO:0000313" key="2">
    <source>
        <dbReference type="Proteomes" id="UP000050514"/>
    </source>
</evidence>
<gene>
    <name evidence="1" type="ORF">AC812_00380</name>
</gene>
<reference evidence="1 2" key="1">
    <citation type="submission" date="2015-07" db="EMBL/GenBank/DDBJ databases">
        <title>Draft genome of Bellilinea caldifistulae DSM 17877.</title>
        <authorList>
            <person name="Hemp J."/>
            <person name="Ward L.M."/>
            <person name="Pace L.A."/>
            <person name="Fischer W.W."/>
        </authorList>
    </citation>
    <scope>NUCLEOTIDE SEQUENCE [LARGE SCALE GENOMIC DNA]</scope>
    <source>
        <strain evidence="1 2">GOMI-1</strain>
    </source>
</reference>
<evidence type="ECO:0008006" key="3">
    <source>
        <dbReference type="Google" id="ProtNLM"/>
    </source>
</evidence>
<dbReference type="OrthoDB" id="166004at2"/>
<organism evidence="1 2">
    <name type="scientific">Bellilinea caldifistulae</name>
    <dbReference type="NCBI Taxonomy" id="360411"/>
    <lineage>
        <taxon>Bacteria</taxon>
        <taxon>Bacillati</taxon>
        <taxon>Chloroflexota</taxon>
        <taxon>Anaerolineae</taxon>
        <taxon>Anaerolineales</taxon>
        <taxon>Anaerolineaceae</taxon>
        <taxon>Bellilinea</taxon>
    </lineage>
</organism>
<accession>A0A0P6XA04</accession>
<protein>
    <recommendedName>
        <fullName evidence="3">DUF3892 domain-containing protein</fullName>
    </recommendedName>
</protein>
<name>A0A0P6XA04_9CHLR</name>
<proteinExistence type="predicted"/>
<evidence type="ECO:0000313" key="1">
    <source>
        <dbReference type="EMBL" id="KPL78899.1"/>
    </source>
</evidence>
<comment type="caution">
    <text evidence="1">The sequence shown here is derived from an EMBL/GenBank/DDBJ whole genome shotgun (WGS) entry which is preliminary data.</text>
</comment>
<keyword evidence="2" id="KW-1185">Reference proteome</keyword>
<dbReference type="RefSeq" id="WP_061913016.1">
    <property type="nucleotide sequence ID" value="NZ_DF967971.1"/>
</dbReference>